<evidence type="ECO:0000256" key="1">
    <source>
        <dbReference type="ARBA" id="ARBA00004141"/>
    </source>
</evidence>
<proteinExistence type="inferred from homology"/>
<keyword evidence="2 11" id="KW-0813">Transport</keyword>
<keyword evidence="6" id="KW-0915">Sodium</keyword>
<reference evidence="13" key="1">
    <citation type="submission" date="2020-06" db="EMBL/GenBank/DDBJ databases">
        <title>Draft genome of Bugula neritina, a colonial animal packing powerful symbionts and potential medicines.</title>
        <authorList>
            <person name="Rayko M."/>
        </authorList>
    </citation>
    <scope>NUCLEOTIDE SEQUENCE [LARGE SCALE GENOMIC DNA]</scope>
    <source>
        <strain evidence="13">Kwan_BN1</strain>
    </source>
</reference>
<evidence type="ECO:0000256" key="7">
    <source>
        <dbReference type="ARBA" id="ARBA00023065"/>
    </source>
</evidence>
<dbReference type="AlphaFoldDB" id="A0A7J7KCK3"/>
<keyword evidence="3 11" id="KW-0894">Sodium channel</keyword>
<dbReference type="PANTHER" id="PTHR11690">
    <property type="entry name" value="AMILORIDE-SENSITIVE SODIUM CHANNEL-RELATED"/>
    <property type="match status" value="1"/>
</dbReference>
<organism evidence="13 14">
    <name type="scientific">Bugula neritina</name>
    <name type="common">Brown bryozoan</name>
    <name type="synonym">Sertularia neritina</name>
    <dbReference type="NCBI Taxonomy" id="10212"/>
    <lineage>
        <taxon>Eukaryota</taxon>
        <taxon>Metazoa</taxon>
        <taxon>Spiralia</taxon>
        <taxon>Lophotrochozoa</taxon>
        <taxon>Bryozoa</taxon>
        <taxon>Gymnolaemata</taxon>
        <taxon>Cheilostomatida</taxon>
        <taxon>Flustrina</taxon>
        <taxon>Buguloidea</taxon>
        <taxon>Bugulidae</taxon>
        <taxon>Bugula</taxon>
    </lineage>
</organism>
<dbReference type="Pfam" id="PF00858">
    <property type="entry name" value="ASC"/>
    <property type="match status" value="1"/>
</dbReference>
<evidence type="ECO:0000256" key="3">
    <source>
        <dbReference type="ARBA" id="ARBA00022461"/>
    </source>
</evidence>
<protein>
    <recommendedName>
        <fullName evidence="15">SCNN1D</fullName>
    </recommendedName>
</protein>
<keyword evidence="10 11" id="KW-0407">Ion channel</keyword>
<name>A0A7J7KCK3_BUGNE</name>
<dbReference type="OrthoDB" id="6110812at2759"/>
<evidence type="ECO:0000256" key="11">
    <source>
        <dbReference type="RuleBase" id="RU000679"/>
    </source>
</evidence>
<evidence type="ECO:0000256" key="6">
    <source>
        <dbReference type="ARBA" id="ARBA00023053"/>
    </source>
</evidence>
<gene>
    <name evidence="13" type="ORF">EB796_005763</name>
</gene>
<evidence type="ECO:0000256" key="2">
    <source>
        <dbReference type="ARBA" id="ARBA00022448"/>
    </source>
</evidence>
<keyword evidence="7 11" id="KW-0406">Ion transport</keyword>
<keyword evidence="14" id="KW-1185">Reference proteome</keyword>
<sequence length="338" mass="37456">MTSQICCKGAFNNEFVIQQISTSSLMGSMANCFTFNSGLNGSLTPKSLVAGPLYGLSMTLFVNQKQYIPGLGNQAGIRVLVHRQGELPNMDKGFNVPPGLRSSVALSYYEIERLKGEYYSNCTSGVEFTPHGNFSDFVIPGTYSLQGCYEMCIQLLTYKRCGCLNSLLTPVAGYNICMAESAGICAASVQFNMVYKEDCSCQLPCKEAKYRSTVSFSDWPSAVYEPSWTSYMKDRLSILIDDSGQNISSDHSIKNEFVDINIYFDSLEHHVFTERAAMTFEDLVGSIGGHLGLWIGMSVISFLEIFELIAGLFSVCGKFVYKKKKDKTIEKKAESEED</sequence>
<dbReference type="Proteomes" id="UP000593567">
    <property type="component" value="Unassembled WGS sequence"/>
</dbReference>
<dbReference type="Gene3D" id="2.60.470.10">
    <property type="entry name" value="Acid-sensing ion channels like domains"/>
    <property type="match status" value="1"/>
</dbReference>
<dbReference type="GO" id="GO:0005886">
    <property type="term" value="C:plasma membrane"/>
    <property type="evidence" value="ECO:0007669"/>
    <property type="project" value="TreeGrafter"/>
</dbReference>
<comment type="subcellular location">
    <subcellularLocation>
        <location evidence="1">Membrane</location>
        <topology evidence="1">Multi-pass membrane protein</topology>
    </subcellularLocation>
</comment>
<evidence type="ECO:0008006" key="15">
    <source>
        <dbReference type="Google" id="ProtNLM"/>
    </source>
</evidence>
<keyword evidence="8 12" id="KW-0472">Membrane</keyword>
<evidence type="ECO:0000256" key="10">
    <source>
        <dbReference type="ARBA" id="ARBA00023303"/>
    </source>
</evidence>
<comment type="similarity">
    <text evidence="11">Belongs to the amiloride-sensitive sodium channel (TC 1.A.6) family.</text>
</comment>
<comment type="caution">
    <text evidence="13">The sequence shown here is derived from an EMBL/GenBank/DDBJ whole genome shotgun (WGS) entry which is preliminary data.</text>
</comment>
<dbReference type="Gene3D" id="1.10.287.770">
    <property type="entry name" value="YojJ-like"/>
    <property type="match status" value="1"/>
</dbReference>
<accession>A0A7J7KCK3</accession>
<evidence type="ECO:0000256" key="5">
    <source>
        <dbReference type="ARBA" id="ARBA00022989"/>
    </source>
</evidence>
<keyword evidence="9 11" id="KW-0739">Sodium transport</keyword>
<dbReference type="InterPro" id="IPR001873">
    <property type="entry name" value="ENaC"/>
</dbReference>
<keyword evidence="5 12" id="KW-1133">Transmembrane helix</keyword>
<dbReference type="PANTHER" id="PTHR11690:SF248">
    <property type="entry name" value="PICKPOCKET 17, ISOFORM A"/>
    <property type="match status" value="1"/>
</dbReference>
<keyword evidence="4 11" id="KW-0812">Transmembrane</keyword>
<evidence type="ECO:0000256" key="4">
    <source>
        <dbReference type="ARBA" id="ARBA00022692"/>
    </source>
</evidence>
<evidence type="ECO:0000256" key="8">
    <source>
        <dbReference type="ARBA" id="ARBA00023136"/>
    </source>
</evidence>
<feature type="transmembrane region" description="Helical" evidence="12">
    <location>
        <begin position="291"/>
        <end position="321"/>
    </location>
</feature>
<dbReference type="EMBL" id="VXIV02000808">
    <property type="protein sequence ID" value="KAF6035923.1"/>
    <property type="molecule type" value="Genomic_DNA"/>
</dbReference>
<evidence type="ECO:0000256" key="9">
    <source>
        <dbReference type="ARBA" id="ARBA00023201"/>
    </source>
</evidence>
<dbReference type="PRINTS" id="PR01078">
    <property type="entry name" value="AMINACHANNEL"/>
</dbReference>
<evidence type="ECO:0000313" key="14">
    <source>
        <dbReference type="Proteomes" id="UP000593567"/>
    </source>
</evidence>
<dbReference type="GO" id="GO:0015280">
    <property type="term" value="F:ligand-gated sodium channel activity"/>
    <property type="evidence" value="ECO:0007669"/>
    <property type="project" value="TreeGrafter"/>
</dbReference>
<evidence type="ECO:0000313" key="13">
    <source>
        <dbReference type="EMBL" id="KAF6035923.1"/>
    </source>
</evidence>
<evidence type="ECO:0000256" key="12">
    <source>
        <dbReference type="SAM" id="Phobius"/>
    </source>
</evidence>